<dbReference type="InterPro" id="IPR036249">
    <property type="entry name" value="Thioredoxin-like_sf"/>
</dbReference>
<dbReference type="SUPFAM" id="SSF52833">
    <property type="entry name" value="Thioredoxin-like"/>
    <property type="match status" value="1"/>
</dbReference>
<name>A0A515EP12_9BURK</name>
<dbReference type="InterPro" id="IPR010634">
    <property type="entry name" value="DUF1223"/>
</dbReference>
<dbReference type="Pfam" id="PF06764">
    <property type="entry name" value="DUF1223"/>
    <property type="match status" value="1"/>
</dbReference>
<keyword evidence="2" id="KW-1185">Reference proteome</keyword>
<evidence type="ECO:0000313" key="2">
    <source>
        <dbReference type="Proteomes" id="UP000317365"/>
    </source>
</evidence>
<protein>
    <submittedName>
        <fullName evidence="1">DUF1223 domain-containing protein</fullName>
    </submittedName>
</protein>
<dbReference type="EMBL" id="CP036282">
    <property type="protein sequence ID" value="QDL54370.1"/>
    <property type="molecule type" value="Genomic_DNA"/>
</dbReference>
<reference evidence="2" key="1">
    <citation type="submission" date="2019-02" db="EMBL/GenBank/DDBJ databases">
        <title>Complete genome sequence of Rhodoferax sp. Gr-4.</title>
        <authorList>
            <person name="Jin L."/>
        </authorList>
    </citation>
    <scope>NUCLEOTIDE SEQUENCE [LARGE SCALE GENOMIC DNA]</scope>
    <source>
        <strain evidence="2">Gr-4</strain>
    </source>
</reference>
<reference evidence="2" key="2">
    <citation type="journal article" date="2020" name="Int. J. Syst. Evol. Microbiol.">
        <title>Genomic insights into a novel species Rhodoferax aquaticus sp. nov., isolated from freshwater.</title>
        <authorList>
            <person name="Li T."/>
            <person name="Zhuo Y."/>
            <person name="Jin C.Z."/>
            <person name="Wu X."/>
            <person name="Ko S.R."/>
            <person name="Jin F.J."/>
            <person name="Ahn C.Y."/>
            <person name="Oh H.M."/>
            <person name="Lee H.G."/>
            <person name="Jin L."/>
        </authorList>
    </citation>
    <scope>NUCLEOTIDE SEQUENCE [LARGE SCALE GENOMIC DNA]</scope>
    <source>
        <strain evidence="2">Gr-4</strain>
    </source>
</reference>
<dbReference type="Proteomes" id="UP000317365">
    <property type="component" value="Chromosome"/>
</dbReference>
<dbReference type="RefSeq" id="WP_142811227.1">
    <property type="nucleotide sequence ID" value="NZ_CP036282.1"/>
</dbReference>
<accession>A0A515EP12</accession>
<evidence type="ECO:0000313" key="1">
    <source>
        <dbReference type="EMBL" id="QDL54370.1"/>
    </source>
</evidence>
<dbReference type="AlphaFoldDB" id="A0A515EP12"/>
<sequence length="158" mass="17138">MHTFMTADWHHQSLIVGNTCILWAGLGGVCGLQAAPPATRTPVVELYTSEACSSCPHADCWLSSLKGKATVAKDRYIAYWTVTENGHRSRVKAGESAGELLKHDVVARPYVTVGLYQVPETLRLAAIPVNLSYPRQVRVGASNSRTGETLQPLSLQCC</sequence>
<dbReference type="KEGG" id="rhg:EXZ61_09455"/>
<gene>
    <name evidence="1" type="ORF">EXZ61_09455</name>
</gene>
<proteinExistence type="predicted"/>
<organism evidence="1 2">
    <name type="scientific">Rhodoferax aquaticus</name>
    <dbReference type="NCBI Taxonomy" id="2527691"/>
    <lineage>
        <taxon>Bacteria</taxon>
        <taxon>Pseudomonadati</taxon>
        <taxon>Pseudomonadota</taxon>
        <taxon>Betaproteobacteria</taxon>
        <taxon>Burkholderiales</taxon>
        <taxon>Comamonadaceae</taxon>
        <taxon>Rhodoferax</taxon>
    </lineage>
</organism>